<dbReference type="GO" id="GO:0003677">
    <property type="term" value="F:DNA binding"/>
    <property type="evidence" value="ECO:0007669"/>
    <property type="project" value="InterPro"/>
</dbReference>
<dbReference type="EMBL" id="CR555306">
    <property type="protein sequence ID" value="CAI08562.1"/>
    <property type="molecule type" value="Genomic_DNA"/>
</dbReference>
<dbReference type="GO" id="GO:0004803">
    <property type="term" value="F:transposase activity"/>
    <property type="evidence" value="ECO:0007669"/>
    <property type="project" value="InterPro"/>
</dbReference>
<dbReference type="GO" id="GO:0006313">
    <property type="term" value="P:DNA transposition"/>
    <property type="evidence" value="ECO:0007669"/>
    <property type="project" value="InterPro"/>
</dbReference>
<feature type="domain" description="Transposase IS4-like" evidence="2">
    <location>
        <begin position="106"/>
        <end position="306"/>
    </location>
</feature>
<dbReference type="HOGENOM" id="CLU_555109_0_0_4"/>
<evidence type="ECO:0000313" key="6">
    <source>
        <dbReference type="Proteomes" id="UP000006552"/>
    </source>
</evidence>
<dbReference type="InterPro" id="IPR032806">
    <property type="entry name" value="YbfD_N"/>
</dbReference>
<reference evidence="4" key="3">
    <citation type="submission" date="2004-11" db="EMBL/GenBank/DDBJ databases">
        <authorList>
            <person name="PROSCIENCE"/>
        </authorList>
    </citation>
    <scope>NUCLEOTIDE SEQUENCE</scope>
    <source>
        <strain evidence="4">EbN1</strain>
    </source>
</reference>
<reference evidence="4" key="1">
    <citation type="journal article" date="2002" name="Arch. Microbiol.">
        <title>Genes involved in the anaerobic degradation of ethylbenzene in a denitrifying bacterium, strain EbN1.</title>
        <authorList>
            <person name="Rabus R."/>
            <person name="Kube M."/>
            <person name="Beck A."/>
            <person name="Widdel F."/>
            <person name="Reinhardt R."/>
        </authorList>
    </citation>
    <scope>NUCLEOTIDE SEQUENCE</scope>
    <source>
        <strain evidence="4">EbN1</strain>
    </source>
</reference>
<dbReference type="KEGG" id="eba:ebA4306"/>
<dbReference type="Pfam" id="PF01609">
    <property type="entry name" value="DDE_Tnp_1"/>
    <property type="match status" value="1"/>
</dbReference>
<proteinExistence type="predicted"/>
<dbReference type="eggNOG" id="COG5433">
    <property type="taxonomic scope" value="Bacteria"/>
</dbReference>
<name>Q5P2A2_AROAE</name>
<accession>Q5P2A2</accession>
<dbReference type="NCBIfam" id="NF033564">
    <property type="entry name" value="transpos_ISAs1"/>
    <property type="match status" value="1"/>
</dbReference>
<evidence type="ECO:0000313" key="4">
    <source>
        <dbReference type="EMBL" id="CAI08562.1"/>
    </source>
</evidence>
<evidence type="ECO:0000259" key="2">
    <source>
        <dbReference type="Pfam" id="PF01609"/>
    </source>
</evidence>
<dbReference type="KEGG" id="eba:ebA7204"/>
<dbReference type="Proteomes" id="UP000006552">
    <property type="component" value="Chromosome"/>
</dbReference>
<dbReference type="AlphaFoldDB" id="Q5P2A2"/>
<gene>
    <name evidence="4" type="primary">tnpF13</name>
    <name evidence="5" type="synonym">tnp52</name>
    <name evidence="4" type="ORF">ebA4306</name>
    <name evidence="5" type="ORF">ebA7204</name>
</gene>
<organism evidence="4 6">
    <name type="scientific">Aromatoleum aromaticum (strain DSM 19018 / LMG 30748 / EbN1)</name>
    <name type="common">Azoarcus sp. (strain EbN1)</name>
    <dbReference type="NCBI Taxonomy" id="76114"/>
    <lineage>
        <taxon>Bacteria</taxon>
        <taxon>Pseudomonadati</taxon>
        <taxon>Pseudomonadota</taxon>
        <taxon>Betaproteobacteria</taxon>
        <taxon>Rhodocyclales</taxon>
        <taxon>Rhodocyclaceae</taxon>
        <taxon>Aromatoleum</taxon>
    </lineage>
</organism>
<protein>
    <submittedName>
        <fullName evidence="5">Predicted transposase</fullName>
    </submittedName>
    <submittedName>
        <fullName evidence="4">Transposase (IS4,)</fullName>
    </submittedName>
</protein>
<dbReference type="EMBL" id="CR555306">
    <property type="protein sequence ID" value="CAI10210.1"/>
    <property type="molecule type" value="Genomic_DNA"/>
</dbReference>
<evidence type="ECO:0000256" key="1">
    <source>
        <dbReference type="SAM" id="MobiDB-lite"/>
    </source>
</evidence>
<dbReference type="PANTHER" id="PTHR30298:SF0">
    <property type="entry name" value="PROTEIN YBFL-RELATED"/>
    <property type="match status" value="1"/>
</dbReference>
<dbReference type="InterPro" id="IPR047647">
    <property type="entry name" value="ISAs1_transpos"/>
</dbReference>
<feature type="domain" description="H repeat-associated protein N-terminal" evidence="3">
    <location>
        <begin position="11"/>
        <end position="97"/>
    </location>
</feature>
<dbReference type="PANTHER" id="PTHR30298">
    <property type="entry name" value="H REPEAT-ASSOCIATED PREDICTED TRANSPOSASE"/>
    <property type="match status" value="1"/>
</dbReference>
<dbReference type="InterPro" id="IPR051698">
    <property type="entry name" value="Transposase_11-like"/>
</dbReference>
<evidence type="ECO:0000313" key="5">
    <source>
        <dbReference type="EMBL" id="CAI10210.1"/>
    </source>
</evidence>
<dbReference type="Pfam" id="PF13808">
    <property type="entry name" value="DDE_Tnp_1_assoc"/>
    <property type="match status" value="1"/>
</dbReference>
<reference evidence="4" key="5">
    <citation type="journal article" date="2005" name="J. Bacteriol.">
        <title>Substrate-dependent regulation of anaerobic degradation pathways for toluene and ethylbenzene in a denitrifying bacterium, strain EbN1.</title>
        <authorList>
            <person name="Kuhner S."/>
            <person name="Wohlbrand L."/>
            <person name="Fritz I."/>
            <person name="Wruck W."/>
            <person name="Hultschig C."/>
            <person name="Hufnagel P."/>
            <person name="Kube M."/>
            <person name="Reinhardt R."/>
            <person name="Rabus R."/>
        </authorList>
    </citation>
    <scope>NUCLEOTIDE SEQUENCE</scope>
    <source>
        <strain evidence="4">EbN1</strain>
    </source>
</reference>
<dbReference type="STRING" id="76114.ebA4306"/>
<dbReference type="InterPro" id="IPR002559">
    <property type="entry name" value="Transposase_11"/>
</dbReference>
<reference evidence="4" key="2">
    <citation type="journal article" date="2004" name="Arch. Microbiol.">
        <title>Genes involved in the anaerobic degradation of toluene in a denitrifying bacterium, strain EbN1.</title>
        <authorList>
            <person name="Kube M."/>
            <person name="Heider J."/>
            <person name="Amann J."/>
            <person name="Hufnagel P."/>
            <person name="Kuehner S."/>
            <person name="Beck A."/>
            <person name="Reinhardt R."/>
            <person name="Rabus R."/>
        </authorList>
    </citation>
    <scope>NUCLEOTIDE SEQUENCE</scope>
    <source>
        <strain evidence="4">EbN1</strain>
    </source>
</reference>
<evidence type="ECO:0000259" key="3">
    <source>
        <dbReference type="Pfam" id="PF13808"/>
    </source>
</evidence>
<keyword evidence="6" id="KW-1185">Reference proteome</keyword>
<reference evidence="4 6" key="4">
    <citation type="journal article" date="2005" name="Arch. Microbiol.">
        <title>The genome sequence of an anaerobic aromatic-degrading denitrifying bacterium, strain EbN1.</title>
        <authorList>
            <person name="Rabus R."/>
            <person name="Kube M."/>
            <person name="Heider J."/>
            <person name="Beck A."/>
            <person name="Heitmann K."/>
            <person name="Widdel F."/>
            <person name="Reinhardt R."/>
        </authorList>
    </citation>
    <scope>NUCLEOTIDE SEQUENCE [LARGE SCALE GENOMIC DNA]</scope>
    <source>
        <strain evidence="4 6">EbN1</strain>
    </source>
</reference>
<feature type="region of interest" description="Disordered" evidence="1">
    <location>
        <begin position="435"/>
        <end position="459"/>
    </location>
</feature>
<sequence length="491" mass="52751">MKTGQLMPVSEVFVSVPDPRSKRQARHDLSELLTVAVCAVLCGANDFVDVALWGKSNLAWLRKFLKLKAGVPSHDTFCRVLAMIDPAAFEAAFLRWVGVLVPALAPDSVVAIDGKTSRRSGGKDTSGPLHMVSAFAAGMGLVLGQRATDQKSNEITAIPELLAMLALEGTIVTIDAMGTQAAIARTIRSRGADYVLCVKDNPPTLTDSILLTLAGVAEKIAPASHFEEQTKGHGRVEVRRCWAYDAVSQLYKSEQWAGLQSFALVERERTVDGKTSVERHYYISSLPADAARIAQAVRSHWAVESVPQAHSKEVQHEPTNCVEAARKMRVGPSESAFRSGLQTTPSCCGQEPSVVSVGVKASGTYPEQVRIRETNESEPSMTRRYPKNCRQNQGRFHFLGQACRAPDYWASGGRRIGGVKLIQASVRNCGNQSLRCQGRSTSGRNHEARVPMRSTGTDRPVVVGKAGNAAGAKGSSQAVAFGVQLATGGDG</sequence>